<organism evidence="7 8">
    <name type="scientific">Aedes aegypti</name>
    <name type="common">Yellowfever mosquito</name>
    <name type="synonym">Culex aegypti</name>
    <dbReference type="NCBI Taxonomy" id="7159"/>
    <lineage>
        <taxon>Eukaryota</taxon>
        <taxon>Metazoa</taxon>
        <taxon>Ecdysozoa</taxon>
        <taxon>Arthropoda</taxon>
        <taxon>Hexapoda</taxon>
        <taxon>Insecta</taxon>
        <taxon>Pterygota</taxon>
        <taxon>Neoptera</taxon>
        <taxon>Endopterygota</taxon>
        <taxon>Diptera</taxon>
        <taxon>Nematocera</taxon>
        <taxon>Culicoidea</taxon>
        <taxon>Culicidae</taxon>
        <taxon>Culicinae</taxon>
        <taxon>Aedini</taxon>
        <taxon>Aedes</taxon>
        <taxon>Stegomyia</taxon>
    </lineage>
</organism>
<evidence type="ECO:0000313" key="8">
    <source>
        <dbReference type="Proteomes" id="UP000008820"/>
    </source>
</evidence>
<sequence length="345" mass="39137">MSEKQIFAGPQKRRGVHDLQKQDNATPSPEVPPNSTSSDCDGKNTRQLTDNENRPQRAPKDNSQTGLVEEFNESAQLTDDEGPVERARCESKEPEEPEVEIPEFQSNLETHPEPHGQLKVNANFRNIAVAAVVVVFIGVFLGMWFLKNKSKPFNENILELQSKYPNTDDMLWSTLIVGVNRSVYRNPGEPATFIFLYNSSNVVQSLLDDVTRITTDCFRTGDAIWQTSDDFQSAEITQDYGIVLERYRKELRSKGVLVVRDLDRVPPTAANIFFTICDSYEPLVHKAVIFFTIDISRQPKHVVNPERSATSIAEGILKDSWREELKPNTLDPLVVRLTENVFRID</sequence>
<evidence type="ECO:0000256" key="3">
    <source>
        <dbReference type="ARBA" id="ARBA00022989"/>
    </source>
</evidence>
<dbReference type="PANTHER" id="PTHR18843:SF7">
    <property type="entry name" value="LAMINA-ASSOCIATED POLYPEPTIDE 1B ISOFORM 1-RELATED"/>
    <property type="match status" value="1"/>
</dbReference>
<name>A0A1S4G145_AEDAE</name>
<keyword evidence="4 6" id="KW-0472">Membrane</keyword>
<reference evidence="7 8" key="1">
    <citation type="submission" date="2017-06" db="EMBL/GenBank/DDBJ databases">
        <title>Aedes aegypti genome working group (AGWG) sequencing and assembly.</title>
        <authorList>
            <consortium name="Aedes aegypti Genome Working Group (AGWG)"/>
            <person name="Matthews B.J."/>
        </authorList>
    </citation>
    <scope>NUCLEOTIDE SEQUENCE [LARGE SCALE GENOMIC DNA]</scope>
    <source>
        <strain evidence="7 8">LVP_AGWG</strain>
    </source>
</reference>
<dbReference type="VEuPathDB" id="VectorBase:AAEL013999"/>
<evidence type="ECO:0000256" key="2">
    <source>
        <dbReference type="ARBA" id="ARBA00022692"/>
    </source>
</evidence>
<evidence type="ECO:0000313" key="7">
    <source>
        <dbReference type="EnsemblMetazoa" id="AAEL013999-PA"/>
    </source>
</evidence>
<dbReference type="GO" id="GO:0001671">
    <property type="term" value="F:ATPase activator activity"/>
    <property type="evidence" value="ECO:0007669"/>
    <property type="project" value="InterPro"/>
</dbReference>
<dbReference type="InterPro" id="IPR008662">
    <property type="entry name" value="TOIP1/2"/>
</dbReference>
<feature type="compositionally biased region" description="Polar residues" evidence="5">
    <location>
        <begin position="22"/>
        <end position="39"/>
    </location>
</feature>
<keyword evidence="2 6" id="KW-0812">Transmembrane</keyword>
<proteinExistence type="predicted"/>
<evidence type="ECO:0000256" key="4">
    <source>
        <dbReference type="ARBA" id="ARBA00023136"/>
    </source>
</evidence>
<accession>A0A1S4G145</accession>
<keyword evidence="8" id="KW-1185">Reference proteome</keyword>
<dbReference type="InterPro" id="IPR038599">
    <property type="entry name" value="LAP1C-like_C_sf"/>
</dbReference>
<keyword evidence="3 6" id="KW-1133">Transmembrane helix</keyword>
<evidence type="ECO:0000256" key="5">
    <source>
        <dbReference type="SAM" id="MobiDB-lite"/>
    </source>
</evidence>
<dbReference type="GO" id="GO:0016020">
    <property type="term" value="C:membrane"/>
    <property type="evidence" value="ECO:0007669"/>
    <property type="project" value="UniProtKB-SubCell"/>
</dbReference>
<evidence type="ECO:0000256" key="1">
    <source>
        <dbReference type="ARBA" id="ARBA00004370"/>
    </source>
</evidence>
<dbReference type="Gene3D" id="3.40.50.12190">
    <property type="match status" value="1"/>
</dbReference>
<comment type="subcellular location">
    <subcellularLocation>
        <location evidence="1">Membrane</location>
    </subcellularLocation>
</comment>
<feature type="compositionally biased region" description="Basic and acidic residues" evidence="5">
    <location>
        <begin position="40"/>
        <end position="60"/>
    </location>
</feature>
<dbReference type="EnsemblMetazoa" id="AAEL013999-RA">
    <property type="protein sequence ID" value="AAEL013999-PA"/>
    <property type="gene ID" value="AAEL013999"/>
</dbReference>
<dbReference type="Proteomes" id="UP000008820">
    <property type="component" value="Chromosome 2"/>
</dbReference>
<reference evidence="7" key="2">
    <citation type="submission" date="2020-05" db="UniProtKB">
        <authorList>
            <consortium name="EnsemblMetazoa"/>
        </authorList>
    </citation>
    <scope>IDENTIFICATION</scope>
    <source>
        <strain evidence="7">LVP_AGWG</strain>
    </source>
</reference>
<dbReference type="GO" id="GO:0061024">
    <property type="term" value="P:membrane organization"/>
    <property type="evidence" value="ECO:0007669"/>
    <property type="project" value="TreeGrafter"/>
</dbReference>
<dbReference type="OrthoDB" id="6258998at2759"/>
<dbReference type="AlphaFoldDB" id="A0A1S4G145"/>
<dbReference type="FunCoup" id="A0A1S4G145">
    <property type="interactions" value="20"/>
</dbReference>
<feature type="region of interest" description="Disordered" evidence="5">
    <location>
        <begin position="1"/>
        <end position="102"/>
    </location>
</feature>
<dbReference type="InParanoid" id="A0A1S4G145"/>
<evidence type="ECO:0000256" key="6">
    <source>
        <dbReference type="SAM" id="Phobius"/>
    </source>
</evidence>
<gene>
    <name evidence="7" type="primary">5579059</name>
</gene>
<dbReference type="PANTHER" id="PTHR18843">
    <property type="entry name" value="TORSIN-1A-INTERACTING PROTEIN"/>
    <property type="match status" value="1"/>
</dbReference>
<feature type="compositionally biased region" description="Basic and acidic residues" evidence="5">
    <location>
        <begin position="83"/>
        <end position="94"/>
    </location>
</feature>
<protein>
    <submittedName>
        <fullName evidence="7">Uncharacterized protein</fullName>
    </submittedName>
</protein>
<feature type="transmembrane region" description="Helical" evidence="6">
    <location>
        <begin position="127"/>
        <end position="146"/>
    </location>
</feature>